<name>A0A1G6MI78_9BACT</name>
<dbReference type="Proteomes" id="UP000199060">
    <property type="component" value="Unassembled WGS sequence"/>
</dbReference>
<reference evidence="3" key="1">
    <citation type="submission" date="2016-10" db="EMBL/GenBank/DDBJ databases">
        <authorList>
            <person name="Varghese N."/>
            <person name="Submissions S."/>
        </authorList>
    </citation>
    <scope>NUCLEOTIDE SEQUENCE [LARGE SCALE GENOMIC DNA]</scope>
    <source>
        <strain evidence="3">DSM 23095</strain>
    </source>
</reference>
<evidence type="ECO:0000313" key="3">
    <source>
        <dbReference type="Proteomes" id="UP000199060"/>
    </source>
</evidence>
<feature type="transmembrane region" description="Helical" evidence="1">
    <location>
        <begin position="103"/>
        <end position="120"/>
    </location>
</feature>
<keyword evidence="3" id="KW-1185">Reference proteome</keyword>
<organism evidence="2 3">
    <name type="scientific">Algoriphagus faecimaris</name>
    <dbReference type="NCBI Taxonomy" id="686796"/>
    <lineage>
        <taxon>Bacteria</taxon>
        <taxon>Pseudomonadati</taxon>
        <taxon>Bacteroidota</taxon>
        <taxon>Cytophagia</taxon>
        <taxon>Cytophagales</taxon>
        <taxon>Cyclobacteriaceae</taxon>
        <taxon>Algoriphagus</taxon>
    </lineage>
</organism>
<dbReference type="EMBL" id="FNAC01000001">
    <property type="protein sequence ID" value="SDC55161.1"/>
    <property type="molecule type" value="Genomic_DNA"/>
</dbReference>
<evidence type="ECO:0000256" key="1">
    <source>
        <dbReference type="SAM" id="Phobius"/>
    </source>
</evidence>
<keyword evidence="1" id="KW-1133">Transmembrane helix</keyword>
<accession>A0A1G6MI78</accession>
<keyword evidence="1" id="KW-0812">Transmembrane</keyword>
<dbReference type="AlphaFoldDB" id="A0A1G6MI78"/>
<proteinExistence type="predicted"/>
<feature type="transmembrane region" description="Helical" evidence="1">
    <location>
        <begin position="70"/>
        <end position="91"/>
    </location>
</feature>
<evidence type="ECO:0000313" key="2">
    <source>
        <dbReference type="EMBL" id="SDC55161.1"/>
    </source>
</evidence>
<gene>
    <name evidence="2" type="ORF">SAMN04488104_1001201</name>
</gene>
<sequence length="121" mass="13456">MIRNFFSKSTFEVGFLIFEAKSKSSKMKWTNQPEGVLLQRSFLFGITGIVLGTLSLLNSHLLLYQAPMGPLNGVAILLQLIGLSLSVLVLRKRKISKETVEKAKVMTLILAVSLLFFILSI</sequence>
<feature type="transmembrane region" description="Helical" evidence="1">
    <location>
        <begin position="42"/>
        <end position="64"/>
    </location>
</feature>
<keyword evidence="1" id="KW-0472">Membrane</keyword>
<dbReference type="STRING" id="686796.SAMN04488104_1001201"/>
<protein>
    <submittedName>
        <fullName evidence="2">Uncharacterized protein</fullName>
    </submittedName>
</protein>